<dbReference type="AlphaFoldDB" id="A0ABD6CB94"/>
<feature type="transmembrane region" description="Helical" evidence="1">
    <location>
        <begin position="112"/>
        <end position="135"/>
    </location>
</feature>
<proteinExistence type="predicted"/>
<name>A0ABD6CB94_9EURY</name>
<comment type="caution">
    <text evidence="3">The sequence shown here is derived from an EMBL/GenBank/DDBJ whole genome shotgun (WGS) entry which is preliminary data.</text>
</comment>
<accession>A0ABD6CB94</accession>
<organism evidence="3 4">
    <name type="scientific">Halorientalis brevis</name>
    <dbReference type="NCBI Taxonomy" id="1126241"/>
    <lineage>
        <taxon>Archaea</taxon>
        <taxon>Methanobacteriati</taxon>
        <taxon>Methanobacteriota</taxon>
        <taxon>Stenosarchaea group</taxon>
        <taxon>Halobacteria</taxon>
        <taxon>Halobacteriales</taxon>
        <taxon>Haloarculaceae</taxon>
        <taxon>Halorientalis</taxon>
    </lineage>
</organism>
<dbReference type="PANTHER" id="PTHR42709">
    <property type="entry name" value="ALKALINE PHOSPHATASE LIKE PROTEIN"/>
    <property type="match status" value="1"/>
</dbReference>
<keyword evidence="1" id="KW-0472">Membrane</keyword>
<evidence type="ECO:0000256" key="1">
    <source>
        <dbReference type="SAM" id="Phobius"/>
    </source>
</evidence>
<keyword evidence="4" id="KW-1185">Reference proteome</keyword>
<dbReference type="EMBL" id="JBHUDJ010000003">
    <property type="protein sequence ID" value="MFD1586795.1"/>
    <property type="molecule type" value="Genomic_DNA"/>
</dbReference>
<feature type="transmembrane region" description="Helical" evidence="1">
    <location>
        <begin position="53"/>
        <end position="74"/>
    </location>
</feature>
<feature type="transmembrane region" description="Helical" evidence="1">
    <location>
        <begin position="147"/>
        <end position="171"/>
    </location>
</feature>
<keyword evidence="1" id="KW-0812">Transmembrane</keyword>
<keyword evidence="1" id="KW-1133">Transmembrane helix</keyword>
<evidence type="ECO:0000313" key="3">
    <source>
        <dbReference type="EMBL" id="MFD1586795.1"/>
    </source>
</evidence>
<protein>
    <submittedName>
        <fullName evidence="3">YqaA family protein</fullName>
    </submittedName>
</protein>
<gene>
    <name evidence="3" type="ORF">ACFR9U_07360</name>
</gene>
<dbReference type="Proteomes" id="UP001597119">
    <property type="component" value="Unassembled WGS sequence"/>
</dbReference>
<evidence type="ECO:0000259" key="2">
    <source>
        <dbReference type="Pfam" id="PF09335"/>
    </source>
</evidence>
<sequence length="172" mass="17984">MHTLEAAVRTATGPAGLGIIAVYSFLIAAVLPLPSEVVLLPVTHLQLGLPHEVNLVLVILISGAAKAAGSVMAFHLGQKAKQSGPIISALRSSRIDVVAWSERKTVQLAQQYGYVGLALALCVPGFPDTLSIYAFTVLEEDHVLFGLATFVGSVGRLIVTLFLFGLGAVAIV</sequence>
<reference evidence="3 4" key="1">
    <citation type="journal article" date="2019" name="Int. J. Syst. Evol. Microbiol.">
        <title>The Global Catalogue of Microorganisms (GCM) 10K type strain sequencing project: providing services to taxonomists for standard genome sequencing and annotation.</title>
        <authorList>
            <consortium name="The Broad Institute Genomics Platform"/>
            <consortium name="The Broad Institute Genome Sequencing Center for Infectious Disease"/>
            <person name="Wu L."/>
            <person name="Ma J."/>
        </authorList>
    </citation>
    <scope>NUCLEOTIDE SEQUENCE [LARGE SCALE GENOMIC DNA]</scope>
    <source>
        <strain evidence="3 4">CGMCC 1.12125</strain>
    </source>
</reference>
<dbReference type="InterPro" id="IPR051311">
    <property type="entry name" value="DedA_domain"/>
</dbReference>
<feature type="domain" description="VTT" evidence="2">
    <location>
        <begin position="46"/>
        <end position="163"/>
    </location>
</feature>
<dbReference type="RefSeq" id="WP_247376140.1">
    <property type="nucleotide sequence ID" value="NZ_JALLGV010000001.1"/>
</dbReference>
<feature type="transmembrane region" description="Helical" evidence="1">
    <location>
        <begin position="12"/>
        <end position="33"/>
    </location>
</feature>
<dbReference type="Pfam" id="PF09335">
    <property type="entry name" value="VTT_dom"/>
    <property type="match status" value="1"/>
</dbReference>
<dbReference type="InterPro" id="IPR032816">
    <property type="entry name" value="VTT_dom"/>
</dbReference>
<evidence type="ECO:0000313" key="4">
    <source>
        <dbReference type="Proteomes" id="UP001597119"/>
    </source>
</evidence>